<gene>
    <name evidence="1" type="ORF">EZE20_08565</name>
</gene>
<protein>
    <submittedName>
        <fullName evidence="1">DUF4221 domain-containing protein</fullName>
    </submittedName>
</protein>
<dbReference type="Proteomes" id="UP000295706">
    <property type="component" value="Unassembled WGS sequence"/>
</dbReference>
<accession>A0A4R4KD89</accession>
<dbReference type="InterPro" id="IPR025316">
    <property type="entry name" value="DUF4221"/>
</dbReference>
<organism evidence="1 2">
    <name type="scientific">Arundinibacter roseus</name>
    <dbReference type="NCBI Taxonomy" id="2070510"/>
    <lineage>
        <taxon>Bacteria</taxon>
        <taxon>Pseudomonadati</taxon>
        <taxon>Bacteroidota</taxon>
        <taxon>Cytophagia</taxon>
        <taxon>Cytophagales</taxon>
        <taxon>Spirosomataceae</taxon>
        <taxon>Arundinibacter</taxon>
    </lineage>
</organism>
<evidence type="ECO:0000313" key="2">
    <source>
        <dbReference type="Proteomes" id="UP000295706"/>
    </source>
</evidence>
<proteinExistence type="predicted"/>
<comment type="caution">
    <text evidence="1">The sequence shown here is derived from an EMBL/GenBank/DDBJ whole genome shotgun (WGS) entry which is preliminary data.</text>
</comment>
<dbReference type="SUPFAM" id="SSF75011">
    <property type="entry name" value="3-carboxy-cis,cis-mucoante lactonizing enzyme"/>
    <property type="match status" value="1"/>
</dbReference>
<keyword evidence="2" id="KW-1185">Reference proteome</keyword>
<dbReference type="EMBL" id="SMJU01000005">
    <property type="protein sequence ID" value="TDB65810.1"/>
    <property type="molecule type" value="Genomic_DNA"/>
</dbReference>
<sequence length="400" mass="46439">MNPKPSTLFMKKPLLLLHLLVVFSCTQRSDRTSQENSELSKSTLAIEYKKTINLNLDNKTSNWSSSIQYYEDSKNKYLILASTSTNSVQFYDLNGNLQKEVTCEWEGPESTGKMQSFLYTGKDSLYILNINTHRIFRLSDKGKVLKLYQLEPWKTDDYFTIPFAICAMPMEIVDDKLYIPGLPGVYYFKNPTDYLTKGKLTISLDLKTGEHIEQINHPNKEKFLGKNYGSDLLYAHRTFNPITQTFIHSFPGDHSIYSYTMDGKLIDTKELKSDYADDVLKEMANWASVDDSYKEYFHYLKNTIYEGLYFDKYRNIYYRLVKHGTNTIYSKEDVDNKKPIDCRCSLIVADKDLNKIDEIVLEKGVRHHLVVVTPEGLLILNKKNPQENIIALNLYEIKVK</sequence>
<reference evidence="1 2" key="1">
    <citation type="submission" date="2019-02" db="EMBL/GenBank/DDBJ databases">
        <title>Arundinibacter roseus gen. nov., sp. nov., a new member of the family Cytophagaceae.</title>
        <authorList>
            <person name="Szuroczki S."/>
            <person name="Khayer B."/>
            <person name="Sproer C."/>
            <person name="Toumi M."/>
            <person name="Szabo A."/>
            <person name="Felfoldi T."/>
            <person name="Schumann P."/>
            <person name="Toth E."/>
        </authorList>
    </citation>
    <scope>NUCLEOTIDE SEQUENCE [LARGE SCALE GENOMIC DNA]</scope>
    <source>
        <strain evidence="1 2">DMA-k-7a</strain>
    </source>
</reference>
<dbReference type="OrthoDB" id="828261at2"/>
<evidence type="ECO:0000313" key="1">
    <source>
        <dbReference type="EMBL" id="TDB65810.1"/>
    </source>
</evidence>
<dbReference type="AlphaFoldDB" id="A0A4R4KD89"/>
<name>A0A4R4KD89_9BACT</name>
<dbReference type="Pfam" id="PF13970">
    <property type="entry name" value="DUF4221"/>
    <property type="match status" value="1"/>
</dbReference>
<dbReference type="PROSITE" id="PS51257">
    <property type="entry name" value="PROKAR_LIPOPROTEIN"/>
    <property type="match status" value="1"/>
</dbReference>